<reference evidence="9 10" key="1">
    <citation type="submission" date="2023-07" db="EMBL/GenBank/DDBJ databases">
        <title>Sorghum-associated microbial communities from plants grown in Nebraska, USA.</title>
        <authorList>
            <person name="Schachtman D."/>
        </authorList>
    </citation>
    <scope>NUCLEOTIDE SEQUENCE [LARGE SCALE GENOMIC DNA]</scope>
    <source>
        <strain evidence="9 10">DS1730</strain>
    </source>
</reference>
<keyword evidence="3" id="KW-1134">Transmembrane beta strand</keyword>
<evidence type="ECO:0000313" key="9">
    <source>
        <dbReference type="EMBL" id="MDR6431088.1"/>
    </source>
</evidence>
<dbReference type="InterPro" id="IPR005017">
    <property type="entry name" value="OMPP1/FadL/TodX"/>
</dbReference>
<accession>A0ABU1M5A6</accession>
<keyword evidence="5 8" id="KW-0732">Signal</keyword>
<dbReference type="Proteomes" id="UP001184614">
    <property type="component" value="Unassembled WGS sequence"/>
</dbReference>
<dbReference type="SUPFAM" id="SSF56935">
    <property type="entry name" value="Porins"/>
    <property type="match status" value="1"/>
</dbReference>
<dbReference type="PANTHER" id="PTHR35093">
    <property type="entry name" value="OUTER MEMBRANE PROTEIN NMB0088-RELATED"/>
    <property type="match status" value="1"/>
</dbReference>
<evidence type="ECO:0000313" key="10">
    <source>
        <dbReference type="Proteomes" id="UP001184614"/>
    </source>
</evidence>
<evidence type="ECO:0000256" key="4">
    <source>
        <dbReference type="ARBA" id="ARBA00022692"/>
    </source>
</evidence>
<comment type="caution">
    <text evidence="9">The sequence shown here is derived from an EMBL/GenBank/DDBJ whole genome shotgun (WGS) entry which is preliminary data.</text>
</comment>
<keyword evidence="4" id="KW-0812">Transmembrane</keyword>
<protein>
    <submittedName>
        <fullName evidence="9">Long-chain fatty acid transport protein</fullName>
    </submittedName>
</protein>
<feature type="chain" id="PRO_5046785209" evidence="8">
    <location>
        <begin position="25"/>
        <end position="434"/>
    </location>
</feature>
<keyword evidence="7" id="KW-0998">Cell outer membrane</keyword>
<dbReference type="Pfam" id="PF03349">
    <property type="entry name" value="Toluene_X"/>
    <property type="match status" value="1"/>
</dbReference>
<dbReference type="EMBL" id="JAVDQT010000001">
    <property type="protein sequence ID" value="MDR6431088.1"/>
    <property type="molecule type" value="Genomic_DNA"/>
</dbReference>
<dbReference type="PANTHER" id="PTHR35093:SF8">
    <property type="entry name" value="OUTER MEMBRANE PROTEIN NMB0088-RELATED"/>
    <property type="match status" value="1"/>
</dbReference>
<comment type="subcellular location">
    <subcellularLocation>
        <location evidence="1">Cell outer membrane</location>
        <topology evidence="1">Multi-pass membrane protein</topology>
    </subcellularLocation>
</comment>
<feature type="signal peptide" evidence="8">
    <location>
        <begin position="1"/>
        <end position="24"/>
    </location>
</feature>
<dbReference type="Gene3D" id="2.40.160.60">
    <property type="entry name" value="Outer membrane protein transport protein (OMPP1/FadL/TodX)"/>
    <property type="match status" value="1"/>
</dbReference>
<evidence type="ECO:0000256" key="7">
    <source>
        <dbReference type="ARBA" id="ARBA00023237"/>
    </source>
</evidence>
<comment type="similarity">
    <text evidence="2">Belongs to the OmpP1/FadL family.</text>
</comment>
<keyword evidence="10" id="KW-1185">Reference proteome</keyword>
<evidence type="ECO:0000256" key="1">
    <source>
        <dbReference type="ARBA" id="ARBA00004571"/>
    </source>
</evidence>
<evidence type="ECO:0000256" key="5">
    <source>
        <dbReference type="ARBA" id="ARBA00022729"/>
    </source>
</evidence>
<proteinExistence type="inferred from homology"/>
<keyword evidence="6" id="KW-0472">Membrane</keyword>
<name>A0ABU1M5A6_9HYPH</name>
<evidence type="ECO:0000256" key="8">
    <source>
        <dbReference type="SAM" id="SignalP"/>
    </source>
</evidence>
<gene>
    <name evidence="9" type="ORF">J2782_000793</name>
</gene>
<sequence>MKVKSLKVAGIATALLGSAVSAHAGGFERSSQDFDILFEQGTVIDTTGTFVSPQRKLKNIRGSAVGTLPAPYGTGGINPVTNQPYSTEVDEAKGYWVPKFSAKVDLTDDLACSAQYRQPWGIHTDVGTDTVRMYTAIEQKISSNDYGLNCSYRFSAGEKGFFRILGGVSYQELKGEQTRMIPGISPLNNPTNFPFPGERRIASLDVEDKAVGWRLGAAYELPEYAIRASLVYQSEVKYNLSGSIDNLAVNPFTNQAISIPVESDVATPQSVELKLQTGIAPDWLAFGSIKWTDWSSIERVSFNASTNVQVVPGRVVPKGANITNLNMYYQDGWTVSGGIGHKFNEQWSAAGTVTWDRGTTTGLTSQTDIWLFGLGTNYKATDNFEVRLAGAAGWLTSGEMDDTVINGVANPSGSKGDFGNDFIGALSLTAKVKF</sequence>
<evidence type="ECO:0000256" key="2">
    <source>
        <dbReference type="ARBA" id="ARBA00008163"/>
    </source>
</evidence>
<organism evidence="9 10">
    <name type="scientific">Brucella pseudogrignonensis</name>
    <dbReference type="NCBI Taxonomy" id="419475"/>
    <lineage>
        <taxon>Bacteria</taxon>
        <taxon>Pseudomonadati</taxon>
        <taxon>Pseudomonadota</taxon>
        <taxon>Alphaproteobacteria</taxon>
        <taxon>Hyphomicrobiales</taxon>
        <taxon>Brucellaceae</taxon>
        <taxon>Brucella/Ochrobactrum group</taxon>
        <taxon>Brucella</taxon>
    </lineage>
</organism>
<dbReference type="RefSeq" id="WP_310010282.1">
    <property type="nucleotide sequence ID" value="NZ_JAVDQT010000001.1"/>
</dbReference>
<evidence type="ECO:0000256" key="6">
    <source>
        <dbReference type="ARBA" id="ARBA00023136"/>
    </source>
</evidence>
<evidence type="ECO:0000256" key="3">
    <source>
        <dbReference type="ARBA" id="ARBA00022452"/>
    </source>
</evidence>